<proteinExistence type="predicted"/>
<reference evidence="2 3" key="1">
    <citation type="submission" date="2022-12" db="EMBL/GenBank/DDBJ databases">
        <title>Chromosome-scale assembly of the Ensete ventricosum genome.</title>
        <authorList>
            <person name="Dussert Y."/>
            <person name="Stocks J."/>
            <person name="Wendawek A."/>
            <person name="Woldeyes F."/>
            <person name="Nichols R.A."/>
            <person name="Borrell J.S."/>
        </authorList>
    </citation>
    <scope>NUCLEOTIDE SEQUENCE [LARGE SCALE GENOMIC DNA]</scope>
    <source>
        <strain evidence="3">cv. Maze</strain>
        <tissue evidence="2">Seeds</tissue>
    </source>
</reference>
<sequence length="326" mass="35941">MHKWKLEHMSEPYKYVHAQGGTGKGTANEAKLVQPEMVAAVTCPFCSHNKTPSKRARKVQPKLDAAFTCPFCTRNRSGHMNRAKKRKLGEAERGASGTQEPCLSSAGPSDEDMENESRPIPASSNQEPSCVSPAGSPEESKEKESRRIPESLSPSRRNGSPRRPPLVCTSSNQEPCVSSARPPDESKENESRRVPASFRGVLKIGGVIPTLRFTSAVIWSNDEVLVLRRGLEEYPDKPSLSKYISTAEYHNAGKEDNKNDGDSSRCKTEDYNAGKKARMEKMVNSSSVSNMNYVQPDNMTHNAPTSLMCTIVIKFHVKDICASEIL</sequence>
<organism evidence="2 3">
    <name type="scientific">Ensete ventricosum</name>
    <name type="common">Abyssinian banana</name>
    <name type="synonym">Musa ensete</name>
    <dbReference type="NCBI Taxonomy" id="4639"/>
    <lineage>
        <taxon>Eukaryota</taxon>
        <taxon>Viridiplantae</taxon>
        <taxon>Streptophyta</taxon>
        <taxon>Embryophyta</taxon>
        <taxon>Tracheophyta</taxon>
        <taxon>Spermatophyta</taxon>
        <taxon>Magnoliopsida</taxon>
        <taxon>Liliopsida</taxon>
        <taxon>Zingiberales</taxon>
        <taxon>Musaceae</taxon>
        <taxon>Ensete</taxon>
    </lineage>
</organism>
<evidence type="ECO:0008006" key="4">
    <source>
        <dbReference type="Google" id="ProtNLM"/>
    </source>
</evidence>
<dbReference type="AlphaFoldDB" id="A0AAV8RYZ1"/>
<feature type="compositionally biased region" description="Basic residues" evidence="1">
    <location>
        <begin position="76"/>
        <end position="87"/>
    </location>
</feature>
<evidence type="ECO:0000256" key="1">
    <source>
        <dbReference type="SAM" id="MobiDB-lite"/>
    </source>
</evidence>
<feature type="region of interest" description="Disordered" evidence="1">
    <location>
        <begin position="74"/>
        <end position="193"/>
    </location>
</feature>
<evidence type="ECO:0000313" key="3">
    <source>
        <dbReference type="Proteomes" id="UP001222027"/>
    </source>
</evidence>
<name>A0AAV8RYZ1_ENSVE</name>
<feature type="compositionally biased region" description="Basic and acidic residues" evidence="1">
    <location>
        <begin position="138"/>
        <end position="149"/>
    </location>
</feature>
<gene>
    <name evidence="2" type="ORF">OPV22_002738</name>
</gene>
<feature type="compositionally biased region" description="Basic and acidic residues" evidence="1">
    <location>
        <begin position="182"/>
        <end position="193"/>
    </location>
</feature>
<dbReference type="Proteomes" id="UP001222027">
    <property type="component" value="Unassembled WGS sequence"/>
</dbReference>
<comment type="caution">
    <text evidence="2">The sequence shown here is derived from an EMBL/GenBank/DDBJ whole genome shotgun (WGS) entry which is preliminary data.</text>
</comment>
<protein>
    <recommendedName>
        <fullName evidence="4">Transcription elongation factor 1 homolog</fullName>
    </recommendedName>
</protein>
<dbReference type="EMBL" id="JAQQAF010000001">
    <property type="protein sequence ID" value="KAJ8512304.1"/>
    <property type="molecule type" value="Genomic_DNA"/>
</dbReference>
<keyword evidence="3" id="KW-1185">Reference proteome</keyword>
<evidence type="ECO:0000313" key="2">
    <source>
        <dbReference type="EMBL" id="KAJ8512304.1"/>
    </source>
</evidence>
<accession>A0AAV8RYZ1</accession>